<gene>
    <name evidence="2" type="ORF">GWK48_10005</name>
</gene>
<dbReference type="GO" id="GO:0016887">
    <property type="term" value="F:ATP hydrolysis activity"/>
    <property type="evidence" value="ECO:0007669"/>
    <property type="project" value="InterPro"/>
</dbReference>
<dbReference type="InterPro" id="IPR003593">
    <property type="entry name" value="AAA+_ATPase"/>
</dbReference>
<dbReference type="KEGG" id="mten:GWK48_10005"/>
<dbReference type="InterPro" id="IPR052934">
    <property type="entry name" value="Methyl-DNA_Rec/Restrict_Enz"/>
</dbReference>
<dbReference type="InterPro" id="IPR011704">
    <property type="entry name" value="ATPase_dyneun-rel_AAA"/>
</dbReference>
<dbReference type="GO" id="GO:0005524">
    <property type="term" value="F:ATP binding"/>
    <property type="evidence" value="ECO:0007669"/>
    <property type="project" value="InterPro"/>
</dbReference>
<name>A0A6N0NWV1_9CREN</name>
<dbReference type="Proteomes" id="UP000509301">
    <property type="component" value="Chromosome"/>
</dbReference>
<evidence type="ECO:0000313" key="3">
    <source>
        <dbReference type="Proteomes" id="UP000509301"/>
    </source>
</evidence>
<protein>
    <submittedName>
        <fullName evidence="2">AAA domain-containing protein</fullName>
    </submittedName>
</protein>
<dbReference type="GeneID" id="55642279"/>
<feature type="domain" description="AAA+ ATPase" evidence="1">
    <location>
        <begin position="289"/>
        <end position="468"/>
    </location>
</feature>
<dbReference type="SMART" id="SM00382">
    <property type="entry name" value="AAA"/>
    <property type="match status" value="1"/>
</dbReference>
<keyword evidence="3" id="KW-1185">Reference proteome</keyword>
<accession>A0A6N0NWV1</accession>
<proteinExistence type="predicted"/>
<sequence>MYSNWLYLRDSFKFLEEPEAIRKYVEGNMMYPCVFRGSLESPFHLNGAILYSIVGETGYTLWGDNRGSIRLKEEPVGYPFPALFRRYFESYLAVSDSKVEMRPQPNKVLIGFLYAPGVKYVGAGVVTDLDIDATRNFKFWKEDQRYWILRFRLKVIWLSNSLRKRIEERKEEILKWAKEGGDPPNVLEGVQGEDIPGVDPQQANNCYENQEYLEGAKTFLQKKFDGEVKETLEFYEQINMWHGSQGKISLRRATCRPLDEALKLAEGRIKEEVYLPEPKTLNLILSSLRTGNILLVGPPGVGKTEIATILADSLCDDNEKATANALWTRRDLIGGESIRNGNVVWKMGILMRAYLKTSDSLFPVVLEEINRADIDKAFGEFFTMFSSADPMKWRVPQSLIEEIRSYSSVQGELKELLNALERDSQERRLSRMRIIATMNLKDVRNLYQIGDALTRRFSTFFLDCPKGDGDVDFLVQRMKMNGTQLPDGTIKVLKETVSSIRERLGKRFCLSTATVSKVLNQLALGTAKEGDIDELIKIYLGTVDRTVHKKISELSRRGKSPGVRS</sequence>
<dbReference type="OrthoDB" id="34777at2157"/>
<dbReference type="EMBL" id="CP049074">
    <property type="protein sequence ID" value="QKR00675.1"/>
    <property type="molecule type" value="Genomic_DNA"/>
</dbReference>
<dbReference type="AlphaFoldDB" id="A0A6N0NWV1"/>
<evidence type="ECO:0000313" key="2">
    <source>
        <dbReference type="EMBL" id="QKR00675.1"/>
    </source>
</evidence>
<reference evidence="2 3" key="1">
    <citation type="submission" date="2020-02" db="EMBL/GenBank/DDBJ databases">
        <title>Comparative genome analysis reveals the metabolism and evolution of the thermophilic archaeal genus Metallosphaera.</title>
        <authorList>
            <person name="Jiang C."/>
        </authorList>
    </citation>
    <scope>NUCLEOTIDE SEQUENCE [LARGE SCALE GENOMIC DNA]</scope>
    <source>
        <strain evidence="2 3">Ric-A</strain>
    </source>
</reference>
<organism evidence="2 3">
    <name type="scientific">Metallosphaera tengchongensis</name>
    <dbReference type="NCBI Taxonomy" id="1532350"/>
    <lineage>
        <taxon>Archaea</taxon>
        <taxon>Thermoproteota</taxon>
        <taxon>Thermoprotei</taxon>
        <taxon>Sulfolobales</taxon>
        <taxon>Sulfolobaceae</taxon>
        <taxon>Metallosphaera</taxon>
    </lineage>
</organism>
<dbReference type="PANTHER" id="PTHR37291:SF1">
    <property type="entry name" value="TYPE IV METHYL-DIRECTED RESTRICTION ENZYME ECOKMCRB SUBUNIT"/>
    <property type="match status" value="1"/>
</dbReference>
<dbReference type="SUPFAM" id="SSF52540">
    <property type="entry name" value="P-loop containing nucleoside triphosphate hydrolases"/>
    <property type="match status" value="1"/>
</dbReference>
<dbReference type="RefSeq" id="WP_174631927.1">
    <property type="nucleotide sequence ID" value="NZ_CP049074.1"/>
</dbReference>
<dbReference type="PANTHER" id="PTHR37291">
    <property type="entry name" value="5-METHYLCYTOSINE-SPECIFIC RESTRICTION ENZYME B"/>
    <property type="match status" value="1"/>
</dbReference>
<dbReference type="InterPro" id="IPR027417">
    <property type="entry name" value="P-loop_NTPase"/>
</dbReference>
<dbReference type="Gene3D" id="3.40.50.300">
    <property type="entry name" value="P-loop containing nucleotide triphosphate hydrolases"/>
    <property type="match status" value="1"/>
</dbReference>
<dbReference type="Pfam" id="PF07728">
    <property type="entry name" value="AAA_5"/>
    <property type="match status" value="1"/>
</dbReference>
<evidence type="ECO:0000259" key="1">
    <source>
        <dbReference type="SMART" id="SM00382"/>
    </source>
</evidence>